<evidence type="ECO:0000313" key="11">
    <source>
        <dbReference type="Proteomes" id="UP000176998"/>
    </source>
</evidence>
<dbReference type="CDD" id="cd11008">
    <property type="entry name" value="M35_deuterolysin_like"/>
    <property type="match status" value="1"/>
</dbReference>
<dbReference type="OrthoDB" id="4811013at2759"/>
<dbReference type="GO" id="GO:0046872">
    <property type="term" value="F:metal ion binding"/>
    <property type="evidence" value="ECO:0007669"/>
    <property type="project" value="UniProtKB-KW"/>
</dbReference>
<keyword evidence="11" id="KW-1185">Reference proteome</keyword>
<evidence type="ECO:0000256" key="3">
    <source>
        <dbReference type="ARBA" id="ARBA00022670"/>
    </source>
</evidence>
<keyword evidence="3" id="KW-0645">Protease</keyword>
<dbReference type="GO" id="GO:0006508">
    <property type="term" value="P:proteolysis"/>
    <property type="evidence" value="ECO:0007669"/>
    <property type="project" value="UniProtKB-KW"/>
</dbReference>
<evidence type="ECO:0000256" key="6">
    <source>
        <dbReference type="ARBA" id="ARBA00022833"/>
    </source>
</evidence>
<keyword evidence="8" id="KW-0732">Signal</keyword>
<protein>
    <recommendedName>
        <fullName evidence="9">Lysine-specific metallo-endopeptidase domain-containing protein</fullName>
    </recommendedName>
</protein>
<feature type="chain" id="PRO_5009602572" description="Lysine-specific metallo-endopeptidase domain-containing protein" evidence="8">
    <location>
        <begin position="24"/>
        <end position="261"/>
    </location>
</feature>
<accession>A0A1G4B7I9</accession>
<dbReference type="Pfam" id="PF14521">
    <property type="entry name" value="Aspzincin_M35"/>
    <property type="match status" value="1"/>
</dbReference>
<dbReference type="SUPFAM" id="SSF55486">
    <property type="entry name" value="Metalloproteases ('zincins'), catalytic domain"/>
    <property type="match status" value="1"/>
</dbReference>
<evidence type="ECO:0000256" key="5">
    <source>
        <dbReference type="ARBA" id="ARBA00022801"/>
    </source>
</evidence>
<evidence type="ECO:0000259" key="9">
    <source>
        <dbReference type="Pfam" id="PF14521"/>
    </source>
</evidence>
<name>A0A1G4B7I9_9PEZI</name>
<keyword evidence="6" id="KW-0862">Zinc</keyword>
<comment type="cofactor">
    <cofactor evidence="1">
        <name>Zn(2+)</name>
        <dbReference type="ChEBI" id="CHEBI:29105"/>
    </cofactor>
</comment>
<dbReference type="RefSeq" id="XP_022474390.1">
    <property type="nucleotide sequence ID" value="XM_022619125.1"/>
</dbReference>
<dbReference type="GeneID" id="34560635"/>
<organism evidence="10 11">
    <name type="scientific">Colletotrichum orchidophilum</name>
    <dbReference type="NCBI Taxonomy" id="1209926"/>
    <lineage>
        <taxon>Eukaryota</taxon>
        <taxon>Fungi</taxon>
        <taxon>Dikarya</taxon>
        <taxon>Ascomycota</taxon>
        <taxon>Pezizomycotina</taxon>
        <taxon>Sordariomycetes</taxon>
        <taxon>Hypocreomycetidae</taxon>
        <taxon>Glomerellales</taxon>
        <taxon>Glomerellaceae</taxon>
        <taxon>Colletotrichum</taxon>
    </lineage>
</organism>
<comment type="similarity">
    <text evidence="2">Belongs to the peptidase M35 family.</text>
</comment>
<feature type="domain" description="Lysine-specific metallo-endopeptidase" evidence="9">
    <location>
        <begin position="82"/>
        <end position="252"/>
    </location>
</feature>
<evidence type="ECO:0000256" key="8">
    <source>
        <dbReference type="SAM" id="SignalP"/>
    </source>
</evidence>
<sequence>MHFSIRVAALSILSTLSFWHVFAIPDVAPLGQHASTPKRSFDSWVSVGHNGHWPCTFEQLDAIDIAVEYTKLLASAAIVALDHAGTRSTAYLRWFGKNNTSESDRLSIKTNHYDAVISQLRGPDSGTVKSIEEGGPNPKRLVYACPAASSPLCSNKVAASVINFGDEGFKVNLLYVCPPFFQSVSYHKSLYDWQWGRYTPSAGMILLHEMQHLDAVVGADRRSFDHAYSVSDCEHLDDSDKLTNAQNYAFFALDVNARPPK</sequence>
<reference evidence="10 11" key="1">
    <citation type="submission" date="2016-09" db="EMBL/GenBank/DDBJ databases">
        <authorList>
            <person name="Capua I."/>
            <person name="De Benedictis P."/>
            <person name="Joannis T."/>
            <person name="Lombin L.H."/>
            <person name="Cattoli G."/>
        </authorList>
    </citation>
    <scope>NUCLEOTIDE SEQUENCE [LARGE SCALE GENOMIC DNA]</scope>
    <source>
        <strain evidence="10 11">IMI 309357</strain>
    </source>
</reference>
<evidence type="ECO:0000256" key="1">
    <source>
        <dbReference type="ARBA" id="ARBA00001947"/>
    </source>
</evidence>
<dbReference type="STRING" id="1209926.A0A1G4B7I9"/>
<gene>
    <name evidence="10" type="ORF">CORC01_07489</name>
</gene>
<feature type="signal peptide" evidence="8">
    <location>
        <begin position="1"/>
        <end position="23"/>
    </location>
</feature>
<evidence type="ECO:0000256" key="7">
    <source>
        <dbReference type="ARBA" id="ARBA00023049"/>
    </source>
</evidence>
<evidence type="ECO:0000313" key="10">
    <source>
        <dbReference type="EMBL" id="OHE97235.1"/>
    </source>
</evidence>
<dbReference type="AlphaFoldDB" id="A0A1G4B7I9"/>
<keyword evidence="7" id="KW-0482">Metalloprotease</keyword>
<comment type="caution">
    <text evidence="10">The sequence shown here is derived from an EMBL/GenBank/DDBJ whole genome shotgun (WGS) entry which is preliminary data.</text>
</comment>
<keyword evidence="4" id="KW-0479">Metal-binding</keyword>
<dbReference type="GO" id="GO:0004222">
    <property type="term" value="F:metalloendopeptidase activity"/>
    <property type="evidence" value="ECO:0007669"/>
    <property type="project" value="InterPro"/>
</dbReference>
<keyword evidence="5" id="KW-0378">Hydrolase</keyword>
<dbReference type="PANTHER" id="PTHR37016:SF3">
    <property type="entry name" value="NEUTRAL PROTEASE 2-RELATED"/>
    <property type="match status" value="1"/>
</dbReference>
<dbReference type="PANTHER" id="PTHR37016">
    <property type="match status" value="1"/>
</dbReference>
<dbReference type="InterPro" id="IPR050414">
    <property type="entry name" value="Fungal_M35_metalloproteases"/>
</dbReference>
<dbReference type="Proteomes" id="UP000176998">
    <property type="component" value="Unassembled WGS sequence"/>
</dbReference>
<dbReference type="EMBL" id="MJBS01000060">
    <property type="protein sequence ID" value="OHE97235.1"/>
    <property type="molecule type" value="Genomic_DNA"/>
</dbReference>
<evidence type="ECO:0000256" key="2">
    <source>
        <dbReference type="ARBA" id="ARBA00010279"/>
    </source>
</evidence>
<dbReference type="InterPro" id="IPR029463">
    <property type="entry name" value="Lys_MEP"/>
</dbReference>
<dbReference type="Gene3D" id="3.40.390.10">
    <property type="entry name" value="Collagenase (Catalytic Domain)"/>
    <property type="match status" value="1"/>
</dbReference>
<dbReference type="InterPro" id="IPR024079">
    <property type="entry name" value="MetalloPept_cat_dom_sf"/>
</dbReference>
<proteinExistence type="inferred from homology"/>
<evidence type="ECO:0000256" key="4">
    <source>
        <dbReference type="ARBA" id="ARBA00022723"/>
    </source>
</evidence>